<dbReference type="GO" id="GO:0005576">
    <property type="term" value="C:extracellular region"/>
    <property type="evidence" value="ECO:0007669"/>
    <property type="project" value="UniProtKB-SubCell"/>
</dbReference>
<dbReference type="AlphaFoldDB" id="A0A8J4V1E1"/>
<dbReference type="OrthoDB" id="17084at2759"/>
<evidence type="ECO:0000313" key="7">
    <source>
        <dbReference type="EMBL" id="KAF2070397.1"/>
    </source>
</evidence>
<protein>
    <recommendedName>
        <fullName evidence="6">SD-repeat containing protein B domain-containing protein</fullName>
    </recommendedName>
</protein>
<evidence type="ECO:0000256" key="2">
    <source>
        <dbReference type="ARBA" id="ARBA00007257"/>
    </source>
</evidence>
<feature type="signal peptide" evidence="5">
    <location>
        <begin position="1"/>
        <end position="25"/>
    </location>
</feature>
<feature type="domain" description="SD-repeat containing protein B" evidence="6">
    <location>
        <begin position="202"/>
        <end position="275"/>
    </location>
</feature>
<feature type="chain" id="PRO_5035269993" description="SD-repeat containing protein B domain-containing protein" evidence="5">
    <location>
        <begin position="26"/>
        <end position="981"/>
    </location>
</feature>
<comment type="caution">
    <text evidence="7">The sequence shown here is derived from an EMBL/GenBank/DDBJ whole genome shotgun (WGS) entry which is preliminary data.</text>
</comment>
<evidence type="ECO:0000256" key="4">
    <source>
        <dbReference type="ARBA" id="ARBA00022729"/>
    </source>
</evidence>
<dbReference type="EMBL" id="AJWJ01000497">
    <property type="protein sequence ID" value="KAF2070397.1"/>
    <property type="molecule type" value="Genomic_DNA"/>
</dbReference>
<accession>A0A8J4V1E1</accession>
<comment type="similarity">
    <text evidence="2">Belongs to the serine-aspartate repeat-containing protein (SDr) family.</text>
</comment>
<dbReference type="InterPro" id="IPR033764">
    <property type="entry name" value="Sdr_B"/>
</dbReference>
<dbReference type="PANTHER" id="PTHR36108">
    <property type="entry name" value="COLOSSIN-B-RELATED"/>
    <property type="match status" value="1"/>
</dbReference>
<name>A0A8J4V1E1_9MYCE</name>
<organism evidence="7 8">
    <name type="scientific">Polysphondylium violaceum</name>
    <dbReference type="NCBI Taxonomy" id="133409"/>
    <lineage>
        <taxon>Eukaryota</taxon>
        <taxon>Amoebozoa</taxon>
        <taxon>Evosea</taxon>
        <taxon>Eumycetozoa</taxon>
        <taxon>Dictyostelia</taxon>
        <taxon>Dictyosteliales</taxon>
        <taxon>Dictyosteliaceae</taxon>
        <taxon>Polysphondylium</taxon>
    </lineage>
</organism>
<dbReference type="Gene3D" id="2.60.40.10">
    <property type="entry name" value="Immunoglobulins"/>
    <property type="match status" value="4"/>
</dbReference>
<evidence type="ECO:0000259" key="6">
    <source>
        <dbReference type="Pfam" id="PF17210"/>
    </source>
</evidence>
<gene>
    <name evidence="7" type="ORF">CYY_008283</name>
</gene>
<feature type="domain" description="SD-repeat containing protein B" evidence="6">
    <location>
        <begin position="864"/>
        <end position="954"/>
    </location>
</feature>
<dbReference type="InterPro" id="IPR013783">
    <property type="entry name" value="Ig-like_fold"/>
</dbReference>
<reference evidence="7" key="1">
    <citation type="submission" date="2020-01" db="EMBL/GenBank/DDBJ databases">
        <title>Development of genomics and gene disruption for Polysphondylium violaceum indicates a role for the polyketide synthase stlB in stalk morphogenesis.</title>
        <authorList>
            <person name="Narita B."/>
            <person name="Kawabe Y."/>
            <person name="Kin K."/>
            <person name="Saito T."/>
            <person name="Gibbs R."/>
            <person name="Kuspa A."/>
            <person name="Muzny D."/>
            <person name="Queller D."/>
            <person name="Richards S."/>
            <person name="Strassman J."/>
            <person name="Sucgang R."/>
            <person name="Worley K."/>
            <person name="Schaap P."/>
        </authorList>
    </citation>
    <scope>NUCLEOTIDE SEQUENCE</scope>
    <source>
        <strain evidence="7">QSvi11</strain>
    </source>
</reference>
<feature type="domain" description="SD-repeat containing protein B" evidence="6">
    <location>
        <begin position="38"/>
        <end position="109"/>
    </location>
</feature>
<keyword evidence="8" id="KW-1185">Reference proteome</keyword>
<proteinExistence type="inferred from homology"/>
<keyword evidence="3" id="KW-0964">Secreted</keyword>
<keyword evidence="4 5" id="KW-0732">Signal</keyword>
<comment type="subcellular location">
    <subcellularLocation>
        <location evidence="1">Secreted</location>
    </subcellularLocation>
</comment>
<evidence type="ECO:0000256" key="1">
    <source>
        <dbReference type="ARBA" id="ARBA00004613"/>
    </source>
</evidence>
<dbReference type="SUPFAM" id="SSF117074">
    <property type="entry name" value="Hypothetical protein PA1324"/>
    <property type="match status" value="4"/>
</dbReference>
<dbReference type="Proteomes" id="UP000695562">
    <property type="component" value="Unassembled WGS sequence"/>
</dbReference>
<dbReference type="PANTHER" id="PTHR36108:SF17">
    <property type="entry name" value="COLOSSIN-C"/>
    <property type="match status" value="1"/>
</dbReference>
<evidence type="ECO:0000313" key="8">
    <source>
        <dbReference type="Proteomes" id="UP000695562"/>
    </source>
</evidence>
<evidence type="ECO:0000256" key="5">
    <source>
        <dbReference type="SAM" id="SignalP"/>
    </source>
</evidence>
<sequence>MRNKILLNVIILLLLVFNDRNFVKSDYNGFIIALKGVCYLDLNQNKLFDDGEPGFAGVAIDLANNSTDYTGAGIAPMVTKSDGVFVFDKLMESTIYEIRFKNPAGYLFEDHEKVLSCPEGKVCVRDSVAADHLVADKVIENTLAYNVPLIKADGAIQGTSIQVIKITVTFPHPTQPPTIAPTLPPTQPPTRPPVYEKGSAVVGNFYVDANGDGSQNSNEGYASGIAITLLNNNDKTRAIDAYGKQVPTATTDSLGKYIFDNLAPGVYCIWVESKSMLNPGCVGQIVVSVDGNGVSSGENSNASDGVRAAKIIRLGTYGAFPSGDSSVSGVVFSDKNLNNVYDSSDVGIPYLKVKIFLPVYNLFYQMTSTDSGGKWSINGLPSGFPFRVEYVLPDEFTSTGSTPVKFVVGGNNNLKLGLAYKNVTGDGSGLNFPRAFATSCFVKGPYNGANRAEPTLVSFTKDAIGKGYQSPGNSYMTKLATHKDIGSVHGVAYDPFTDTIFASAYHKTNSDFGPEGSCAIYKINKGQISTFVNLNNIFGNNNYCGGYHHTFDFREISVASSYVGKVSFGQLMIVKRFIYVTNLARNEILQIPLNNPTKDNIVTFAVPNPGCLSDSDWHIFPVMEYQGQLFTGGVCSGENGSKLSTYILKYNDKKKVFSTVLFFTMNYARGCRYLDTFANCISSQWVSWNTKSDNPQPMLSSIYFDDNGHIILNFKDRSGDISSTVSAPDMLVACLGGDGLYYLEKGGVCGGVVGAGTKQKSLAGVPYGPGGGQFFDLRNPGLHDYTASFGSTKAGPNMIVSTGFDYYDAFEGSIRWFNTSTGKTTKGYSLYISNQRSATFGKQNGLGDITGIYDPTISQFVVGRIWNDANKNGIQDANENGIGGISMFLISASNQNPINQIVSDKNGYFYFSVQLNQNYHCACKISDLPTGSGLSPVLTDNSNAYINSNAQKYQDIYIDSFKSESYGGFYFNHCHFGITYA</sequence>
<dbReference type="Pfam" id="PF17210">
    <property type="entry name" value="SdrD_B"/>
    <property type="match status" value="3"/>
</dbReference>
<evidence type="ECO:0000256" key="3">
    <source>
        <dbReference type="ARBA" id="ARBA00022525"/>
    </source>
</evidence>